<dbReference type="InterPro" id="IPR015422">
    <property type="entry name" value="PyrdxlP-dep_Trfase_small"/>
</dbReference>
<dbReference type="GO" id="GO:0008483">
    <property type="term" value="F:transaminase activity"/>
    <property type="evidence" value="ECO:0007669"/>
    <property type="project" value="TreeGrafter"/>
</dbReference>
<keyword evidence="1" id="KW-0663">Pyridoxal phosphate</keyword>
<reference evidence="3 4" key="1">
    <citation type="submission" date="2017-12" db="EMBL/GenBank/DDBJ databases">
        <title>Comparative genomics of Botrytis spp.</title>
        <authorList>
            <person name="Valero-Jimenez C.A."/>
            <person name="Tapia P."/>
            <person name="Veloso J."/>
            <person name="Silva-Moreno E."/>
            <person name="Staats M."/>
            <person name="Valdes J.H."/>
            <person name="Van Kan J.A.L."/>
        </authorList>
    </citation>
    <scope>NUCLEOTIDE SEQUENCE [LARGE SCALE GENOMIC DNA]</scope>
    <source>
        <strain evidence="3 4">MUCL11595</strain>
    </source>
</reference>
<dbReference type="Gene3D" id="3.40.640.10">
    <property type="entry name" value="Type I PLP-dependent aspartate aminotransferase-like (Major domain)"/>
    <property type="match status" value="1"/>
</dbReference>
<evidence type="ECO:0000313" key="4">
    <source>
        <dbReference type="Proteomes" id="UP000297527"/>
    </source>
</evidence>
<name>A0A4Z1I8N3_9HELO</name>
<organism evidence="3 4">
    <name type="scientific">Botryotinia convoluta</name>
    <dbReference type="NCBI Taxonomy" id="54673"/>
    <lineage>
        <taxon>Eukaryota</taxon>
        <taxon>Fungi</taxon>
        <taxon>Dikarya</taxon>
        <taxon>Ascomycota</taxon>
        <taxon>Pezizomycotina</taxon>
        <taxon>Leotiomycetes</taxon>
        <taxon>Helotiales</taxon>
        <taxon>Sclerotiniaceae</taxon>
        <taxon>Botryotinia</taxon>
    </lineage>
</organism>
<dbReference type="EMBL" id="PQXN01000060">
    <property type="protein sequence ID" value="TGO57941.1"/>
    <property type="molecule type" value="Genomic_DNA"/>
</dbReference>
<sequence length="426" mass="47028">MTSTSEYLEHGLSNHMANKLPKLAPLGFLSYVAPPDIIRLEQAENRLLRPQLLSLGGEAAMRKGFASFFNTYFNPSLKVEEDHISTGSGCASVLDSLMYSICDEGDIVLAFAPVARTFDIFTRLHAPATILTIPSPNFRSIVDSDSDSVDRLIATYNACPTQSRIKALLMCNPHNPGDDTYSPETLRKLMDFCHEKQIHYISDEIGALSAFNTDPEKPFTSALSLVEEGKGIDRSRVHVMWSPSKDFGCAGMRVVSQILSTLHVIMRLRQLAYSDQGCIVSQANKPLLYGISYSNVWQVSTPSSLCMTAILTSPQLPALVEANKEGLRDSYDLLTSILKDWNIDYVPVKAGIMIFIRIAADAKNAQDEMAVLVKLRDEGVLMSPGGGYLGSYGEFGWARLTFAVKRKVMVEALDRMKKVLRPTSVV</sequence>
<dbReference type="InterPro" id="IPR004839">
    <property type="entry name" value="Aminotransferase_I/II_large"/>
</dbReference>
<evidence type="ECO:0000313" key="3">
    <source>
        <dbReference type="EMBL" id="TGO57941.1"/>
    </source>
</evidence>
<keyword evidence="4" id="KW-1185">Reference proteome</keyword>
<dbReference type="Gene3D" id="3.90.1150.10">
    <property type="entry name" value="Aspartate Aminotransferase, domain 1"/>
    <property type="match status" value="1"/>
</dbReference>
<dbReference type="GO" id="GO:0006520">
    <property type="term" value="P:amino acid metabolic process"/>
    <property type="evidence" value="ECO:0007669"/>
    <property type="project" value="TreeGrafter"/>
</dbReference>
<dbReference type="PANTHER" id="PTHR43795">
    <property type="entry name" value="BIFUNCTIONAL ASPARTATE AMINOTRANSFERASE AND GLUTAMATE/ASPARTATE-PREPHENATE AMINOTRANSFERASE-RELATED"/>
    <property type="match status" value="1"/>
</dbReference>
<evidence type="ECO:0000256" key="1">
    <source>
        <dbReference type="ARBA" id="ARBA00022898"/>
    </source>
</evidence>
<feature type="domain" description="Aminotransferase class I/classII large" evidence="2">
    <location>
        <begin position="54"/>
        <end position="415"/>
    </location>
</feature>
<dbReference type="InterPro" id="IPR050478">
    <property type="entry name" value="Ethylene_sulfur-biosynth"/>
</dbReference>
<dbReference type="GO" id="GO:0030170">
    <property type="term" value="F:pyridoxal phosphate binding"/>
    <property type="evidence" value="ECO:0007669"/>
    <property type="project" value="InterPro"/>
</dbReference>
<dbReference type="PANTHER" id="PTHR43795:SF39">
    <property type="entry name" value="AMINOTRANSFERASE CLASS I_CLASSII DOMAIN-CONTAINING PROTEIN"/>
    <property type="match status" value="1"/>
</dbReference>
<dbReference type="Proteomes" id="UP000297527">
    <property type="component" value="Unassembled WGS sequence"/>
</dbReference>
<protein>
    <recommendedName>
        <fullName evidence="2">Aminotransferase class I/classII large domain-containing protein</fullName>
    </recommendedName>
</protein>
<dbReference type="CDD" id="cd00609">
    <property type="entry name" value="AAT_like"/>
    <property type="match status" value="1"/>
</dbReference>
<dbReference type="SUPFAM" id="SSF53383">
    <property type="entry name" value="PLP-dependent transferases"/>
    <property type="match status" value="1"/>
</dbReference>
<accession>A0A4Z1I8N3</accession>
<dbReference type="AlphaFoldDB" id="A0A4Z1I8N3"/>
<dbReference type="PRINTS" id="PR00753">
    <property type="entry name" value="ACCSYNTHASE"/>
</dbReference>
<dbReference type="InterPro" id="IPR015421">
    <property type="entry name" value="PyrdxlP-dep_Trfase_major"/>
</dbReference>
<dbReference type="InterPro" id="IPR015424">
    <property type="entry name" value="PyrdxlP-dep_Trfase"/>
</dbReference>
<comment type="caution">
    <text evidence="3">The sequence shown here is derived from an EMBL/GenBank/DDBJ whole genome shotgun (WGS) entry which is preliminary data.</text>
</comment>
<evidence type="ECO:0000259" key="2">
    <source>
        <dbReference type="Pfam" id="PF00155"/>
    </source>
</evidence>
<dbReference type="Pfam" id="PF00155">
    <property type="entry name" value="Aminotran_1_2"/>
    <property type="match status" value="1"/>
</dbReference>
<proteinExistence type="predicted"/>
<gene>
    <name evidence="3" type="ORF">BCON_0060g00150</name>
</gene>
<dbReference type="OrthoDB" id="7042322at2759"/>